<feature type="compositionally biased region" description="Low complexity" evidence="1">
    <location>
        <begin position="192"/>
        <end position="210"/>
    </location>
</feature>
<comment type="caution">
    <text evidence="2">The sequence shown here is derived from an EMBL/GenBank/DDBJ whole genome shotgun (WGS) entry which is preliminary data.</text>
</comment>
<evidence type="ECO:0000256" key="1">
    <source>
        <dbReference type="SAM" id="MobiDB-lite"/>
    </source>
</evidence>
<proteinExistence type="predicted"/>
<feature type="compositionally biased region" description="Polar residues" evidence="1">
    <location>
        <begin position="139"/>
        <end position="191"/>
    </location>
</feature>
<feature type="region of interest" description="Disordered" evidence="1">
    <location>
        <begin position="397"/>
        <end position="417"/>
    </location>
</feature>
<dbReference type="STRING" id="231916.A0A409VNJ8"/>
<reference evidence="2 3" key="1">
    <citation type="journal article" date="2018" name="Evol. Lett.">
        <title>Horizontal gene cluster transfer increased hallucinogenic mushroom diversity.</title>
        <authorList>
            <person name="Reynolds H.T."/>
            <person name="Vijayakumar V."/>
            <person name="Gluck-Thaler E."/>
            <person name="Korotkin H.B."/>
            <person name="Matheny P.B."/>
            <person name="Slot J.C."/>
        </authorList>
    </citation>
    <scope>NUCLEOTIDE SEQUENCE [LARGE SCALE GENOMIC DNA]</scope>
    <source>
        <strain evidence="2 3">SRW20</strain>
    </source>
</reference>
<dbReference type="OrthoDB" id="3217643at2759"/>
<feature type="compositionally biased region" description="Low complexity" evidence="1">
    <location>
        <begin position="245"/>
        <end position="257"/>
    </location>
</feature>
<keyword evidence="3" id="KW-1185">Reference proteome</keyword>
<feature type="compositionally biased region" description="Polar residues" evidence="1">
    <location>
        <begin position="405"/>
        <end position="417"/>
    </location>
</feature>
<feature type="region of interest" description="Disordered" evidence="1">
    <location>
        <begin position="134"/>
        <end position="366"/>
    </location>
</feature>
<dbReference type="Proteomes" id="UP000284706">
    <property type="component" value="Unassembled WGS sequence"/>
</dbReference>
<organism evidence="2 3">
    <name type="scientific">Gymnopilus dilepis</name>
    <dbReference type="NCBI Taxonomy" id="231916"/>
    <lineage>
        <taxon>Eukaryota</taxon>
        <taxon>Fungi</taxon>
        <taxon>Dikarya</taxon>
        <taxon>Basidiomycota</taxon>
        <taxon>Agaricomycotina</taxon>
        <taxon>Agaricomycetes</taxon>
        <taxon>Agaricomycetidae</taxon>
        <taxon>Agaricales</taxon>
        <taxon>Agaricineae</taxon>
        <taxon>Hymenogastraceae</taxon>
        <taxon>Gymnopilus</taxon>
    </lineage>
</organism>
<feature type="compositionally biased region" description="Low complexity" evidence="1">
    <location>
        <begin position="296"/>
        <end position="309"/>
    </location>
</feature>
<accession>A0A409VNJ8</accession>
<evidence type="ECO:0000313" key="2">
    <source>
        <dbReference type="EMBL" id="PPQ67830.1"/>
    </source>
</evidence>
<dbReference type="EMBL" id="NHYE01005607">
    <property type="protein sequence ID" value="PPQ67830.1"/>
    <property type="molecule type" value="Genomic_DNA"/>
</dbReference>
<feature type="compositionally biased region" description="Low complexity" evidence="1">
    <location>
        <begin position="330"/>
        <end position="347"/>
    </location>
</feature>
<dbReference type="AlphaFoldDB" id="A0A409VNJ8"/>
<sequence>MCYSSGSIDQAVNPCPMCRVYAHTKCPHIRETCRNRAAHPRMDVLYLTNAEVECFNGCGFCKWANTTPPPPPKLAGYNNAGWPGCCRPPIPSEYHLVQIQDWPAVSIVHRIPVPPQIDAILKTLPLPTVKSAPVRTTPVKASTPSSIRKNSGSTTPSSKPNVLSNKVMNTPPQSRGRSPQGGASSNATVPRSSSTSNSMSSSVPASSSMDSVRRKSNAAATDRRVEGTHSSHSSPSRKSIDLENPVSPRRVSSVRRPALTPATTSVSVSKIFAADSRSSPATPEKESTGSVRRRSSVSTSASPSSQTPRYPELPLSFIVPRSSKKDDDCSASSSSGSSDGLGSISDSTVTSEGFTDYLSDESEEELQRQAEARAAFIAHNQAEELEFKMARQQLAHVGLRPPKSWNPTSTTPPKLAT</sequence>
<dbReference type="InParanoid" id="A0A409VNJ8"/>
<evidence type="ECO:0000313" key="3">
    <source>
        <dbReference type="Proteomes" id="UP000284706"/>
    </source>
</evidence>
<gene>
    <name evidence="2" type="ORF">CVT26_007077</name>
</gene>
<protein>
    <submittedName>
        <fullName evidence="2">Uncharacterized protein</fullName>
    </submittedName>
</protein>
<name>A0A409VNJ8_9AGAR</name>